<evidence type="ECO:0000313" key="3">
    <source>
        <dbReference type="Proteomes" id="UP000734854"/>
    </source>
</evidence>
<comment type="caution">
    <text evidence="2">The sequence shown here is derived from an EMBL/GenBank/DDBJ whole genome shotgun (WGS) entry which is preliminary data.</text>
</comment>
<evidence type="ECO:0000256" key="1">
    <source>
        <dbReference type="SAM" id="MobiDB-lite"/>
    </source>
</evidence>
<keyword evidence="3" id="KW-1185">Reference proteome</keyword>
<dbReference type="PANTHER" id="PTHR36075">
    <property type="entry name" value="BNAA10G09820D PROTEIN"/>
    <property type="match status" value="1"/>
</dbReference>
<feature type="compositionally biased region" description="Basic and acidic residues" evidence="1">
    <location>
        <begin position="123"/>
        <end position="134"/>
    </location>
</feature>
<evidence type="ECO:0000313" key="2">
    <source>
        <dbReference type="EMBL" id="KAG6522870.1"/>
    </source>
</evidence>
<accession>A0A8J5LTK5</accession>
<proteinExistence type="predicted"/>
<gene>
    <name evidence="2" type="ORF">ZIOFF_020025</name>
</gene>
<name>A0A8J5LTK5_ZINOF</name>
<dbReference type="AlphaFoldDB" id="A0A8J5LTK5"/>
<sequence length="182" mass="20516">MESRKGPTEMNSPCWKKRKETETGFLANTKDHLQQFANASMEQHRICLKKTIGGMGDYLKLKKQDKSTRCQKGRSCVLIHHSNISINFSCIYVTDTDGFVIPSLTIEDSDFANTNVPAVTEPIPHETTTKETEKIYLGPHGAPPQAKQQESNATGHKQRSKHKLREADQRWHSGIGRGARTR</sequence>
<protein>
    <submittedName>
        <fullName evidence="2">Uncharacterized protein</fullName>
    </submittedName>
</protein>
<reference evidence="2 3" key="1">
    <citation type="submission" date="2020-08" db="EMBL/GenBank/DDBJ databases">
        <title>Plant Genome Project.</title>
        <authorList>
            <person name="Zhang R.-G."/>
        </authorList>
    </citation>
    <scope>NUCLEOTIDE SEQUENCE [LARGE SCALE GENOMIC DNA]</scope>
    <source>
        <tissue evidence="2">Rhizome</tissue>
    </source>
</reference>
<dbReference type="EMBL" id="JACMSC010000005">
    <property type="protein sequence ID" value="KAG6522870.1"/>
    <property type="molecule type" value="Genomic_DNA"/>
</dbReference>
<dbReference type="PANTHER" id="PTHR36075:SF1">
    <property type="entry name" value="OS03G0595200 PROTEIN"/>
    <property type="match status" value="1"/>
</dbReference>
<organism evidence="2 3">
    <name type="scientific">Zingiber officinale</name>
    <name type="common">Ginger</name>
    <name type="synonym">Amomum zingiber</name>
    <dbReference type="NCBI Taxonomy" id="94328"/>
    <lineage>
        <taxon>Eukaryota</taxon>
        <taxon>Viridiplantae</taxon>
        <taxon>Streptophyta</taxon>
        <taxon>Embryophyta</taxon>
        <taxon>Tracheophyta</taxon>
        <taxon>Spermatophyta</taxon>
        <taxon>Magnoliopsida</taxon>
        <taxon>Liliopsida</taxon>
        <taxon>Zingiberales</taxon>
        <taxon>Zingiberaceae</taxon>
        <taxon>Zingiber</taxon>
    </lineage>
</organism>
<feature type="region of interest" description="Disordered" evidence="1">
    <location>
        <begin position="117"/>
        <end position="182"/>
    </location>
</feature>
<feature type="compositionally biased region" description="Polar residues" evidence="1">
    <location>
        <begin position="146"/>
        <end position="155"/>
    </location>
</feature>
<dbReference type="Proteomes" id="UP000734854">
    <property type="component" value="Unassembled WGS sequence"/>
</dbReference>